<feature type="transmembrane region" description="Helical" evidence="7">
    <location>
        <begin position="201"/>
        <end position="225"/>
    </location>
</feature>
<keyword evidence="2" id="KW-0808">Transferase</keyword>
<protein>
    <submittedName>
        <fullName evidence="9">GHKL domain-containing protein</fullName>
    </submittedName>
</protein>
<dbReference type="PANTHER" id="PTHR40448">
    <property type="entry name" value="TWO-COMPONENT SENSOR HISTIDINE KINASE"/>
    <property type="match status" value="1"/>
</dbReference>
<dbReference type="PANTHER" id="PTHR40448:SF1">
    <property type="entry name" value="TWO-COMPONENT SENSOR HISTIDINE KINASE"/>
    <property type="match status" value="1"/>
</dbReference>
<dbReference type="InterPro" id="IPR036890">
    <property type="entry name" value="HATPase_C_sf"/>
</dbReference>
<feature type="transmembrane region" description="Helical" evidence="7">
    <location>
        <begin position="61"/>
        <end position="78"/>
    </location>
</feature>
<dbReference type="Gene3D" id="3.30.565.10">
    <property type="entry name" value="Histidine kinase-like ATPase, C-terminal domain"/>
    <property type="match status" value="1"/>
</dbReference>
<comment type="caution">
    <text evidence="9">The sequence shown here is derived from an EMBL/GenBank/DDBJ whole genome shotgun (WGS) entry which is preliminary data.</text>
</comment>
<evidence type="ECO:0000259" key="8">
    <source>
        <dbReference type="PROSITE" id="PS50109"/>
    </source>
</evidence>
<evidence type="ECO:0000256" key="2">
    <source>
        <dbReference type="ARBA" id="ARBA00022679"/>
    </source>
</evidence>
<dbReference type="Gene3D" id="1.10.287.130">
    <property type="match status" value="1"/>
</dbReference>
<keyword evidence="6" id="KW-0902">Two-component regulatory system</keyword>
<dbReference type="SMART" id="SM00387">
    <property type="entry name" value="HATPase_c"/>
    <property type="match status" value="1"/>
</dbReference>
<keyword evidence="5" id="KW-0067">ATP-binding</keyword>
<dbReference type="GO" id="GO:0005524">
    <property type="term" value="F:ATP binding"/>
    <property type="evidence" value="ECO:0007669"/>
    <property type="project" value="UniProtKB-KW"/>
</dbReference>
<dbReference type="PROSITE" id="PS50109">
    <property type="entry name" value="HIS_KIN"/>
    <property type="match status" value="1"/>
</dbReference>
<evidence type="ECO:0000256" key="3">
    <source>
        <dbReference type="ARBA" id="ARBA00022741"/>
    </source>
</evidence>
<dbReference type="InterPro" id="IPR003594">
    <property type="entry name" value="HATPase_dom"/>
</dbReference>
<dbReference type="Pfam" id="PF14689">
    <property type="entry name" value="SPOB_a"/>
    <property type="match status" value="1"/>
</dbReference>
<accession>A0A559JDP6</accession>
<feature type="transmembrane region" description="Helical" evidence="7">
    <location>
        <begin position="85"/>
        <end position="108"/>
    </location>
</feature>
<dbReference type="GO" id="GO:0042802">
    <property type="term" value="F:identical protein binding"/>
    <property type="evidence" value="ECO:0007669"/>
    <property type="project" value="TreeGrafter"/>
</dbReference>
<dbReference type="GO" id="GO:0000155">
    <property type="term" value="F:phosphorelay sensor kinase activity"/>
    <property type="evidence" value="ECO:0007669"/>
    <property type="project" value="InterPro"/>
</dbReference>
<organism evidence="9 10">
    <name type="scientific">Cohnella terricola</name>
    <dbReference type="NCBI Taxonomy" id="1289167"/>
    <lineage>
        <taxon>Bacteria</taxon>
        <taxon>Bacillati</taxon>
        <taxon>Bacillota</taxon>
        <taxon>Bacilli</taxon>
        <taxon>Bacillales</taxon>
        <taxon>Paenibacillaceae</taxon>
        <taxon>Cohnella</taxon>
    </lineage>
</organism>
<keyword evidence="7" id="KW-1133">Transmembrane helix</keyword>
<evidence type="ECO:0000256" key="5">
    <source>
        <dbReference type="ARBA" id="ARBA00022840"/>
    </source>
</evidence>
<sequence length="446" mass="50753">MLLHYSYIVMAVSIPQAIVRMWLTFAIWGLMPRYHARKLILFAVVSSILIDIDYLFVPAIIHVLTSTCIVFLVLYVIFRKFGIRNVLVVFLSYSAVSLLTDLMGFILLQTAYGSFLPAGMARHHPLQYQSVFVPIGLALLLLARYLENKNFAYFQRLYQYFINIKQTRTTEVVLLTLFQAFLLGLLFAIGSEYERDYSGVAFNLVFYALVLLTFGAFFYTVRLLVRIREEAVRQTQDVYVEEIGRMFTIIRGQRHDFLNHMQVISSMLKMNKLEQLKKYMDDLVKESNSVASVVSHSSPALAAFIQAKTELSLSRGISFTCDIPEDLNIEATVKSIDLVKIVGNLVDNAFEESDTLPPDQRRVRLHMGISDGLLTIEIANRGRLLSDAEKQMMLLPGYTTKKTGHSGLGLAIVQERVSHYQGRLQIESTEEDGTTVRVAIPHRQRP</sequence>
<dbReference type="InterPro" id="IPR016120">
    <property type="entry name" value="Sig_transdc_His_kin_SpoOB"/>
</dbReference>
<dbReference type="InterPro" id="IPR039506">
    <property type="entry name" value="SPOB_a"/>
</dbReference>
<evidence type="ECO:0000256" key="6">
    <source>
        <dbReference type="ARBA" id="ARBA00023012"/>
    </source>
</evidence>
<dbReference type="OrthoDB" id="3173688at2"/>
<evidence type="ECO:0000256" key="7">
    <source>
        <dbReference type="SAM" id="Phobius"/>
    </source>
</evidence>
<evidence type="ECO:0000256" key="1">
    <source>
        <dbReference type="ARBA" id="ARBA00022553"/>
    </source>
</evidence>
<proteinExistence type="predicted"/>
<dbReference type="InterPro" id="IPR005467">
    <property type="entry name" value="His_kinase_dom"/>
</dbReference>
<feature type="transmembrane region" description="Helical" evidence="7">
    <location>
        <begin position="6"/>
        <end position="27"/>
    </location>
</feature>
<keyword evidence="1" id="KW-0597">Phosphoprotein</keyword>
<dbReference type="RefSeq" id="WP_144704569.1">
    <property type="nucleotide sequence ID" value="NZ_VNJJ01000010.1"/>
</dbReference>
<keyword evidence="7" id="KW-0812">Transmembrane</keyword>
<feature type="transmembrane region" description="Helical" evidence="7">
    <location>
        <begin position="128"/>
        <end position="146"/>
    </location>
</feature>
<evidence type="ECO:0000313" key="9">
    <source>
        <dbReference type="EMBL" id="TVX97987.1"/>
    </source>
</evidence>
<reference evidence="9 10" key="1">
    <citation type="submission" date="2019-07" db="EMBL/GenBank/DDBJ databases">
        <authorList>
            <person name="Kim J."/>
        </authorList>
    </citation>
    <scope>NUCLEOTIDE SEQUENCE [LARGE SCALE GENOMIC DNA]</scope>
    <source>
        <strain evidence="9 10">G13</strain>
    </source>
</reference>
<gene>
    <name evidence="9" type="ORF">FPZ45_17230</name>
</gene>
<dbReference type="AlphaFoldDB" id="A0A559JDP6"/>
<dbReference type="EMBL" id="VNJJ01000010">
    <property type="protein sequence ID" value="TVX97987.1"/>
    <property type="molecule type" value="Genomic_DNA"/>
</dbReference>
<keyword evidence="4" id="KW-0418">Kinase</keyword>
<dbReference type="Proteomes" id="UP000316330">
    <property type="component" value="Unassembled WGS sequence"/>
</dbReference>
<feature type="domain" description="Histidine kinase" evidence="8">
    <location>
        <begin position="238"/>
        <end position="444"/>
    </location>
</feature>
<evidence type="ECO:0000313" key="10">
    <source>
        <dbReference type="Proteomes" id="UP000316330"/>
    </source>
</evidence>
<evidence type="ECO:0000256" key="4">
    <source>
        <dbReference type="ARBA" id="ARBA00022777"/>
    </source>
</evidence>
<dbReference type="SUPFAM" id="SSF55890">
    <property type="entry name" value="Sporulation response regulatory protein Spo0B"/>
    <property type="match status" value="1"/>
</dbReference>
<name>A0A559JDP6_9BACL</name>
<dbReference type="Pfam" id="PF02518">
    <property type="entry name" value="HATPase_c"/>
    <property type="match status" value="1"/>
</dbReference>
<keyword evidence="3" id="KW-0547">Nucleotide-binding</keyword>
<keyword evidence="10" id="KW-1185">Reference proteome</keyword>
<feature type="transmembrane region" description="Helical" evidence="7">
    <location>
        <begin position="172"/>
        <end position="189"/>
    </location>
</feature>
<keyword evidence="7" id="KW-0472">Membrane</keyword>
<dbReference type="SUPFAM" id="SSF55874">
    <property type="entry name" value="ATPase domain of HSP90 chaperone/DNA topoisomerase II/histidine kinase"/>
    <property type="match status" value="1"/>
</dbReference>